<evidence type="ECO:0000313" key="2">
    <source>
        <dbReference type="Proteomes" id="UP000029553"/>
    </source>
</evidence>
<accession>A0A096GWG0</accession>
<comment type="caution">
    <text evidence="1">The sequence shown here is derived from an EMBL/GenBank/DDBJ whole genome shotgun (WGS) entry which is preliminary data.</text>
</comment>
<dbReference type="EMBL" id="AWOR01000046">
    <property type="protein sequence ID" value="KGH29495.1"/>
    <property type="molecule type" value="Genomic_DNA"/>
</dbReference>
<dbReference type="Proteomes" id="UP000029553">
    <property type="component" value="Unassembled WGS sequence"/>
</dbReference>
<dbReference type="AlphaFoldDB" id="A0A096GWG0"/>
<organism evidence="1 2">
    <name type="scientific">Comamonas testosteroni</name>
    <name type="common">Pseudomonas testosteroni</name>
    <dbReference type="NCBI Taxonomy" id="285"/>
    <lineage>
        <taxon>Bacteria</taxon>
        <taxon>Pseudomonadati</taxon>
        <taxon>Pseudomonadota</taxon>
        <taxon>Betaproteobacteria</taxon>
        <taxon>Burkholderiales</taxon>
        <taxon>Comamonadaceae</taxon>
        <taxon>Comamonas</taxon>
    </lineage>
</organism>
<protein>
    <submittedName>
        <fullName evidence="1">Uncharacterized protein</fullName>
    </submittedName>
</protein>
<proteinExistence type="predicted"/>
<evidence type="ECO:0000313" key="1">
    <source>
        <dbReference type="EMBL" id="KGH29495.1"/>
    </source>
</evidence>
<sequence>MDAYQMSGLIGSFAQADEPFVPVKAPRDEFVRLGSYAEWLDERTVQGLKTNLDPAIHLHVLSAIEGTTTSGPRTTIVVMHPAIPVTAHIHATHRLTGTLGRHTPGTMPRHHRCILASAAIKSSAFIAAP</sequence>
<name>A0A096GWG0_COMTE</name>
<dbReference type="RefSeq" id="WP_034369512.1">
    <property type="nucleotide sequence ID" value="NZ_AWOR01000046.1"/>
</dbReference>
<gene>
    <name evidence="1" type="ORF">P353_12575</name>
</gene>
<reference evidence="1 2" key="1">
    <citation type="submission" date="2013-09" db="EMBL/GenBank/DDBJ databases">
        <title>High correlation between genotypes and phenotypes of environmental bacteria Comamonas testosteroni strains.</title>
        <authorList>
            <person name="Liu L."/>
            <person name="Zhu W."/>
            <person name="Xia X."/>
            <person name="Xu B."/>
            <person name="Luo M."/>
            <person name="Wang G."/>
        </authorList>
    </citation>
    <scope>NUCLEOTIDE SEQUENCE [LARGE SCALE GENOMIC DNA]</scope>
    <source>
        <strain evidence="1 2">JL40</strain>
    </source>
</reference>